<accession>A0ABR9FXB9</accession>
<keyword evidence="1" id="KW-0732">Signal</keyword>
<dbReference type="RefSeq" id="WP_192537836.1">
    <property type="nucleotide sequence ID" value="NZ_JABUZA010000026.1"/>
</dbReference>
<organism evidence="2 3">
    <name type="scientific">Halomonas colorata</name>
    <dbReference type="NCBI Taxonomy" id="2742615"/>
    <lineage>
        <taxon>Bacteria</taxon>
        <taxon>Pseudomonadati</taxon>
        <taxon>Pseudomonadota</taxon>
        <taxon>Gammaproteobacteria</taxon>
        <taxon>Oceanospirillales</taxon>
        <taxon>Halomonadaceae</taxon>
        <taxon>Halomonas</taxon>
    </lineage>
</organism>
<dbReference type="Proteomes" id="UP001645038">
    <property type="component" value="Unassembled WGS sequence"/>
</dbReference>
<keyword evidence="3" id="KW-1185">Reference proteome</keyword>
<comment type="caution">
    <text evidence="2">The sequence shown here is derived from an EMBL/GenBank/DDBJ whole genome shotgun (WGS) entry which is preliminary data.</text>
</comment>
<sequence>MKTCSWSILLLAGLLPLTTQATSIEGTLEGEPREWFILSEGRDSNASFIEVGDQQQVTISGFIEPDNWNAHEALSISLSIEDNQLIDSQVVHLIGNTAMPPLYTSEGGSVTVTLEHFEQQGSQVHVTGHIQGIMALQSDLDAAPSQDEGIDIDVQFDVEAYRVEF</sequence>
<feature type="chain" id="PRO_5047051641" description="Lipid/polyisoprenoid-binding YceI-like domain-containing protein" evidence="1">
    <location>
        <begin position="22"/>
        <end position="165"/>
    </location>
</feature>
<name>A0ABR9FXB9_9GAMM</name>
<evidence type="ECO:0000313" key="2">
    <source>
        <dbReference type="EMBL" id="MBE0463281.1"/>
    </source>
</evidence>
<evidence type="ECO:0008006" key="4">
    <source>
        <dbReference type="Google" id="ProtNLM"/>
    </source>
</evidence>
<evidence type="ECO:0000256" key="1">
    <source>
        <dbReference type="SAM" id="SignalP"/>
    </source>
</evidence>
<evidence type="ECO:0000313" key="3">
    <source>
        <dbReference type="Proteomes" id="UP001645038"/>
    </source>
</evidence>
<proteinExistence type="predicted"/>
<protein>
    <recommendedName>
        <fullName evidence="4">Lipid/polyisoprenoid-binding YceI-like domain-containing protein</fullName>
    </recommendedName>
</protein>
<reference evidence="2 3" key="1">
    <citation type="submission" date="2020-07" db="EMBL/GenBank/DDBJ databases">
        <title>Halophilic bacteria isolated from french cheeses.</title>
        <authorList>
            <person name="Kothe C.I."/>
            <person name="Farah-Kraiem B."/>
            <person name="Renault P."/>
            <person name="Dridi B."/>
        </authorList>
    </citation>
    <scope>NUCLEOTIDE SEQUENCE [LARGE SCALE GENOMIC DNA]</scope>
    <source>
        <strain evidence="2 3">FME20</strain>
    </source>
</reference>
<feature type="signal peptide" evidence="1">
    <location>
        <begin position="1"/>
        <end position="21"/>
    </location>
</feature>
<gene>
    <name evidence="2" type="ORF">EI547_07400</name>
</gene>
<dbReference type="EMBL" id="RRZB01000014">
    <property type="protein sequence ID" value="MBE0463281.1"/>
    <property type="molecule type" value="Genomic_DNA"/>
</dbReference>